<keyword evidence="8" id="KW-1185">Reference proteome</keyword>
<dbReference type="EMBL" id="MKGL01000078">
    <property type="protein sequence ID" value="RNF07813.1"/>
    <property type="molecule type" value="Genomic_DNA"/>
</dbReference>
<dbReference type="InterPro" id="IPR050846">
    <property type="entry name" value="TLCD"/>
</dbReference>
<dbReference type="Proteomes" id="UP000283634">
    <property type="component" value="Unassembled WGS sequence"/>
</dbReference>
<evidence type="ECO:0000313" key="7">
    <source>
        <dbReference type="EMBL" id="RNF07813.1"/>
    </source>
</evidence>
<keyword evidence="4 5" id="KW-0472">Membrane</keyword>
<dbReference type="GO" id="GO:0005783">
    <property type="term" value="C:endoplasmic reticulum"/>
    <property type="evidence" value="ECO:0007669"/>
    <property type="project" value="TreeGrafter"/>
</dbReference>
<dbReference type="PANTHER" id="PTHR13439:SF0">
    <property type="entry name" value="TOPOISOMERASE I DAMAGE AFFECTED PROTEIN 4"/>
    <property type="match status" value="1"/>
</dbReference>
<dbReference type="VEuPathDB" id="TriTrypDB:TRSC58_01685"/>
<dbReference type="AlphaFoldDB" id="A0A422NQS0"/>
<evidence type="ECO:0000313" key="8">
    <source>
        <dbReference type="Proteomes" id="UP000283634"/>
    </source>
</evidence>
<comment type="caution">
    <text evidence="7">The sequence shown here is derived from an EMBL/GenBank/DDBJ whole genome shotgun (WGS) entry which is preliminary data.</text>
</comment>
<name>A0A422NQS0_TRYRA</name>
<evidence type="ECO:0000256" key="2">
    <source>
        <dbReference type="ARBA" id="ARBA00022692"/>
    </source>
</evidence>
<organism evidence="7 8">
    <name type="scientific">Trypanosoma rangeli</name>
    <dbReference type="NCBI Taxonomy" id="5698"/>
    <lineage>
        <taxon>Eukaryota</taxon>
        <taxon>Discoba</taxon>
        <taxon>Euglenozoa</taxon>
        <taxon>Kinetoplastea</taxon>
        <taxon>Metakinetoplastina</taxon>
        <taxon>Trypanosomatida</taxon>
        <taxon>Trypanosomatidae</taxon>
        <taxon>Trypanosoma</taxon>
        <taxon>Herpetosoma</taxon>
    </lineage>
</organism>
<feature type="transmembrane region" description="Helical" evidence="5">
    <location>
        <begin position="20"/>
        <end position="39"/>
    </location>
</feature>
<evidence type="ECO:0000256" key="3">
    <source>
        <dbReference type="ARBA" id="ARBA00022989"/>
    </source>
</evidence>
<dbReference type="OrthoDB" id="276006at2759"/>
<dbReference type="GeneID" id="40327025"/>
<evidence type="ECO:0000259" key="6">
    <source>
        <dbReference type="Pfam" id="PF03798"/>
    </source>
</evidence>
<dbReference type="GO" id="GO:0055088">
    <property type="term" value="P:lipid homeostasis"/>
    <property type="evidence" value="ECO:0007669"/>
    <property type="project" value="TreeGrafter"/>
</dbReference>
<feature type="transmembrane region" description="Helical" evidence="5">
    <location>
        <begin position="182"/>
        <end position="211"/>
    </location>
</feature>
<evidence type="ECO:0000256" key="4">
    <source>
        <dbReference type="ARBA" id="ARBA00023136"/>
    </source>
</evidence>
<dbReference type="GO" id="GO:0016020">
    <property type="term" value="C:membrane"/>
    <property type="evidence" value="ECO:0007669"/>
    <property type="project" value="UniProtKB-SubCell"/>
</dbReference>
<proteinExistence type="predicted"/>
<accession>A0A422NQS0</accession>
<dbReference type="Pfam" id="PF03798">
    <property type="entry name" value="TRAM_LAG1_CLN8"/>
    <property type="match status" value="1"/>
</dbReference>
<feature type="transmembrane region" description="Helical" evidence="5">
    <location>
        <begin position="59"/>
        <end position="82"/>
    </location>
</feature>
<feature type="transmembrane region" description="Helical" evidence="5">
    <location>
        <begin position="231"/>
        <end position="251"/>
    </location>
</feature>
<dbReference type="InterPro" id="IPR006634">
    <property type="entry name" value="TLC-dom"/>
</dbReference>
<feature type="domain" description="TLC" evidence="6">
    <location>
        <begin position="59"/>
        <end position="256"/>
    </location>
</feature>
<protein>
    <recommendedName>
        <fullName evidence="6">TLC domain-containing protein</fullName>
    </recommendedName>
</protein>
<dbReference type="OMA" id="GYYTGCF"/>
<feature type="transmembrane region" description="Helical" evidence="5">
    <location>
        <begin position="102"/>
        <end position="122"/>
    </location>
</feature>
<evidence type="ECO:0000256" key="1">
    <source>
        <dbReference type="ARBA" id="ARBA00004141"/>
    </source>
</evidence>
<dbReference type="PANTHER" id="PTHR13439">
    <property type="entry name" value="CT120 PROTEIN"/>
    <property type="match status" value="1"/>
</dbReference>
<dbReference type="RefSeq" id="XP_029240043.1">
    <property type="nucleotide sequence ID" value="XM_029380072.1"/>
</dbReference>
<sequence>MGLYGPYDLYIAPLVRDYAVFLPMLGFWFALQWILTLLYRHVLGDAFTRLTQRVRDDVVVRTVSALNGLLMFGAAVCFVSNMCDHNFALSGDYYAEIPGYRFFRISIVSYFAWDIIVCFVYGWNLMWKVHAIASFLGAYLLSFPFSDNHGSYFTGMFELSNAPLHISTIMRTLDFKASFSLVLVMEALFAVLFLLIRVLGGTVVTVSWLKLTCTQLVENYHAGGALLHGEVPVLISMVLIVLVQMLQYIWFVDVVREGIRLLTNIRGTRQKTRTD</sequence>
<comment type="subcellular location">
    <subcellularLocation>
        <location evidence="1">Membrane</location>
        <topology evidence="1">Multi-pass membrane protein</topology>
    </subcellularLocation>
</comment>
<keyword evidence="3 5" id="KW-1133">Transmembrane helix</keyword>
<reference evidence="7 8" key="1">
    <citation type="journal article" date="2018" name="BMC Genomics">
        <title>Genomic comparison of Trypanosoma conorhini and Trypanosoma rangeli to Trypanosoma cruzi strains of high and low virulence.</title>
        <authorList>
            <person name="Bradwell K.R."/>
            <person name="Koparde V.N."/>
            <person name="Matveyev A.V."/>
            <person name="Serrano M.G."/>
            <person name="Alves J.M."/>
            <person name="Parikh H."/>
            <person name="Huang B."/>
            <person name="Lee V."/>
            <person name="Espinosa-Alvarez O."/>
            <person name="Ortiz P.A."/>
            <person name="Costa-Martins A.G."/>
            <person name="Teixeira M.M."/>
            <person name="Buck G.A."/>
        </authorList>
    </citation>
    <scope>NUCLEOTIDE SEQUENCE [LARGE SCALE GENOMIC DNA]</scope>
    <source>
        <strain evidence="7 8">AM80</strain>
    </source>
</reference>
<evidence type="ECO:0000256" key="5">
    <source>
        <dbReference type="SAM" id="Phobius"/>
    </source>
</evidence>
<gene>
    <name evidence="7" type="ORF">TraAM80_03092</name>
</gene>
<keyword evidence="2 5" id="KW-0812">Transmembrane</keyword>